<reference evidence="4 5" key="1">
    <citation type="submission" date="2020-04" db="EMBL/GenBank/DDBJ databases">
        <authorList>
            <person name="De Canck E."/>
        </authorList>
    </citation>
    <scope>NUCLEOTIDE SEQUENCE [LARGE SCALE GENOMIC DNA]</scope>
    <source>
        <strain evidence="4 5">LMG 28688</strain>
    </source>
</reference>
<keyword evidence="5" id="KW-1185">Reference proteome</keyword>
<feature type="signal peptide" evidence="2">
    <location>
        <begin position="1"/>
        <end position="17"/>
    </location>
</feature>
<dbReference type="Gene3D" id="3.30.1340.30">
    <property type="match status" value="1"/>
</dbReference>
<proteinExistence type="predicted"/>
<dbReference type="EMBL" id="CADIKL010000002">
    <property type="protein sequence ID" value="CAB3778408.1"/>
    <property type="molecule type" value="Genomic_DNA"/>
</dbReference>
<organism evidence="4 5">
    <name type="scientific">Paraburkholderia caffeinitolerans</name>
    <dbReference type="NCBI Taxonomy" id="1723730"/>
    <lineage>
        <taxon>Bacteria</taxon>
        <taxon>Pseudomonadati</taxon>
        <taxon>Pseudomonadota</taxon>
        <taxon>Betaproteobacteria</taxon>
        <taxon>Burkholderiales</taxon>
        <taxon>Burkholderiaceae</taxon>
        <taxon>Paraburkholderia</taxon>
    </lineage>
</organism>
<feature type="chain" id="PRO_5026672014" description="BON domain-containing protein" evidence="2">
    <location>
        <begin position="18"/>
        <end position="111"/>
    </location>
</feature>
<evidence type="ECO:0000313" key="4">
    <source>
        <dbReference type="EMBL" id="CAB3778408.1"/>
    </source>
</evidence>
<evidence type="ECO:0000256" key="1">
    <source>
        <dbReference type="SAM" id="MobiDB-lite"/>
    </source>
</evidence>
<dbReference type="Pfam" id="PF04972">
    <property type="entry name" value="BON"/>
    <property type="match status" value="1"/>
</dbReference>
<accession>A0A6J5FEP3</accession>
<feature type="compositionally biased region" description="Low complexity" evidence="1">
    <location>
        <begin position="19"/>
        <end position="31"/>
    </location>
</feature>
<name>A0A6J5FEP3_9BURK</name>
<keyword evidence="2" id="KW-0732">Signal</keyword>
<dbReference type="PANTHER" id="PTHR34606:SF15">
    <property type="entry name" value="BON DOMAIN-CONTAINING PROTEIN"/>
    <property type="match status" value="1"/>
</dbReference>
<dbReference type="InterPro" id="IPR007055">
    <property type="entry name" value="BON_dom"/>
</dbReference>
<sequence>MMLGLACVVAIPLSAHAQSSSPVTAASVAAPGVDSKAADRALRKDVVRALTRTKGLNSTRITVRVKEGAVTLEGSVPEQAEVDLATQAAQSVSGVTSVKNTLAIFGLSGNQ</sequence>
<evidence type="ECO:0000256" key="2">
    <source>
        <dbReference type="SAM" id="SignalP"/>
    </source>
</evidence>
<dbReference type="InterPro" id="IPR051686">
    <property type="entry name" value="Lipoprotein_DolP"/>
</dbReference>
<dbReference type="PROSITE" id="PS50914">
    <property type="entry name" value="BON"/>
    <property type="match status" value="1"/>
</dbReference>
<feature type="region of interest" description="Disordered" evidence="1">
    <location>
        <begin position="17"/>
        <end position="36"/>
    </location>
</feature>
<dbReference type="PANTHER" id="PTHR34606">
    <property type="entry name" value="BON DOMAIN-CONTAINING PROTEIN"/>
    <property type="match status" value="1"/>
</dbReference>
<dbReference type="Proteomes" id="UP000494119">
    <property type="component" value="Unassembled WGS sequence"/>
</dbReference>
<protein>
    <recommendedName>
        <fullName evidence="3">BON domain-containing protein</fullName>
    </recommendedName>
</protein>
<feature type="domain" description="BON" evidence="3">
    <location>
        <begin position="38"/>
        <end position="106"/>
    </location>
</feature>
<evidence type="ECO:0000259" key="3">
    <source>
        <dbReference type="PROSITE" id="PS50914"/>
    </source>
</evidence>
<dbReference type="AlphaFoldDB" id="A0A6J5FEP3"/>
<evidence type="ECO:0000313" key="5">
    <source>
        <dbReference type="Proteomes" id="UP000494119"/>
    </source>
</evidence>
<gene>
    <name evidence="4" type="ORF">LMG28688_00584</name>
</gene>